<name>A0A2U3BBQ5_9VIBR</name>
<comment type="caution">
    <text evidence="1">The sequence shown here is derived from an EMBL/GenBank/DDBJ whole genome shotgun (WGS) entry which is preliminary data.</text>
</comment>
<protein>
    <submittedName>
        <fullName evidence="1">Type I-F CRISPR-associated protein Csy3</fullName>
    </submittedName>
</protein>
<evidence type="ECO:0000313" key="2">
    <source>
        <dbReference type="Proteomes" id="UP000245362"/>
    </source>
</evidence>
<dbReference type="Proteomes" id="UP000245362">
    <property type="component" value="Unassembled WGS sequence"/>
</dbReference>
<dbReference type="AlphaFoldDB" id="A0A2U3BBQ5"/>
<dbReference type="Pfam" id="PF09615">
    <property type="entry name" value="Cas_Csy3"/>
    <property type="match status" value="1"/>
</dbReference>
<evidence type="ECO:0000313" key="1">
    <source>
        <dbReference type="EMBL" id="PWI34226.1"/>
    </source>
</evidence>
<organism evidence="1 2">
    <name type="scientific">Vibrio albus</name>
    <dbReference type="NCBI Taxonomy" id="2200953"/>
    <lineage>
        <taxon>Bacteria</taxon>
        <taxon>Pseudomonadati</taxon>
        <taxon>Pseudomonadota</taxon>
        <taxon>Gammaproteobacteria</taxon>
        <taxon>Vibrionales</taxon>
        <taxon>Vibrionaceae</taxon>
        <taxon>Vibrio</taxon>
    </lineage>
</organism>
<proteinExistence type="predicted"/>
<dbReference type="OrthoDB" id="240864at2"/>
<dbReference type="InterPro" id="IPR013399">
    <property type="entry name" value="CRISPR-assoc_prot_Csy3"/>
</dbReference>
<accession>A0A2U3BBQ5</accession>
<reference evidence="1 2" key="1">
    <citation type="submission" date="2018-05" db="EMBL/GenBank/DDBJ databases">
        <title>Vibrio limimaris sp. nov., isolated from marine sediment.</title>
        <authorList>
            <person name="Li C.-M."/>
        </authorList>
    </citation>
    <scope>NUCLEOTIDE SEQUENCE [LARGE SCALE GENOMIC DNA]</scope>
    <source>
        <strain evidence="1 2">E4404</strain>
    </source>
</reference>
<keyword evidence="2" id="KW-1185">Reference proteome</keyword>
<dbReference type="RefSeq" id="WP_109318564.1">
    <property type="nucleotide sequence ID" value="NZ_QFWT01000002.1"/>
</dbReference>
<dbReference type="EMBL" id="QFWT01000002">
    <property type="protein sequence ID" value="PWI34226.1"/>
    <property type="molecule type" value="Genomic_DNA"/>
</dbReference>
<dbReference type="NCBIfam" id="TIGR02566">
    <property type="entry name" value="cas_Csy3"/>
    <property type="match status" value="1"/>
</dbReference>
<gene>
    <name evidence="1" type="primary">csy3</name>
    <name evidence="1" type="ORF">DI392_03670</name>
</gene>
<sequence length="346" mass="39537">MELCSQLNYVRSLSPGKAYFYYLDDNQRMCPLQIDRTHLRAPKSGYAEAYTGNFKAKNVAPQDLAFSNPQYIEECYVSPGVDDIYCAFSLRIRANTLFPEVCADAATRETLTGLAETYKELGGYKELAKRYAKNILMATWVWRNRECRNIEIEVKTEKKNWKIADARHLEWYGTWDKKSQSALDGLTDYLTKALSDRSGYFNMDIKAKLTVGWGDEVYPSQEFLDVKESGKPTKKLAKVVLNGEEESAAYHSQKVGAAIQLIDDWWDEEADKPLRVNEYGADKEYVIARRHSSLKRDFYSLISQAEDHIESMRKANDISNDIHFIMAVLAKGGVFSGASKKNKKEE</sequence>